<proteinExistence type="predicted"/>
<feature type="non-terminal residue" evidence="1">
    <location>
        <position position="142"/>
    </location>
</feature>
<dbReference type="Proteomes" id="UP000031465">
    <property type="component" value="Unassembled WGS sequence"/>
</dbReference>
<name>A0A0C1JU85_9BACT</name>
<dbReference type="EMBL" id="JSAN01000134">
    <property type="protein sequence ID" value="KIC70827.1"/>
    <property type="molecule type" value="Genomic_DNA"/>
</dbReference>
<comment type="caution">
    <text evidence="1">The sequence shown here is derived from an EMBL/GenBank/DDBJ whole genome shotgun (WGS) entry which is preliminary data.</text>
</comment>
<sequence>MALAFFEINLYSRKKCAKPKKNFSVTLKKAIYMKLFFSTFLAAVAIFSASSTVQAWNDCGSCDPSYGSFSFLDDVTVEARVAYFRPCSKKVRHIYGNGWADYQIELSKSFCDNWRGWVGISGFEKKGHSIGDHDKTKLRTIP</sequence>
<dbReference type="AlphaFoldDB" id="A0A0C1JU85"/>
<protein>
    <submittedName>
        <fullName evidence="1">Uncharacterized protein</fullName>
    </submittedName>
</protein>
<reference evidence="1 2" key="1">
    <citation type="journal article" date="2014" name="Mol. Biol. Evol.">
        <title>Massive expansion of Ubiquitination-related gene families within the Chlamydiae.</title>
        <authorList>
            <person name="Domman D."/>
            <person name="Collingro A."/>
            <person name="Lagkouvardos I."/>
            <person name="Gehre L."/>
            <person name="Weinmaier T."/>
            <person name="Rattei T."/>
            <person name="Subtil A."/>
            <person name="Horn M."/>
        </authorList>
    </citation>
    <scope>NUCLEOTIDE SEQUENCE [LARGE SCALE GENOMIC DNA]</scope>
    <source>
        <strain evidence="1 2">EI2</strain>
    </source>
</reference>
<accession>A0A0C1JU85</accession>
<organism evidence="1 2">
    <name type="scientific">Candidatus Protochlamydia amoebophila</name>
    <dbReference type="NCBI Taxonomy" id="362787"/>
    <lineage>
        <taxon>Bacteria</taxon>
        <taxon>Pseudomonadati</taxon>
        <taxon>Chlamydiota</taxon>
        <taxon>Chlamydiia</taxon>
        <taxon>Parachlamydiales</taxon>
        <taxon>Parachlamydiaceae</taxon>
        <taxon>Candidatus Protochlamydia</taxon>
    </lineage>
</organism>
<gene>
    <name evidence="1" type="ORF">DB44_FM00010</name>
</gene>
<evidence type="ECO:0000313" key="1">
    <source>
        <dbReference type="EMBL" id="KIC70827.1"/>
    </source>
</evidence>
<evidence type="ECO:0000313" key="2">
    <source>
        <dbReference type="Proteomes" id="UP000031465"/>
    </source>
</evidence>